<name>A0AAW8TXG1_9ENTE</name>
<evidence type="ECO:0000313" key="4">
    <source>
        <dbReference type="EMBL" id="MDT2809361.1"/>
    </source>
</evidence>
<dbReference type="NCBIfam" id="TIGR00230">
    <property type="entry name" value="sfsA"/>
    <property type="match status" value="1"/>
</dbReference>
<dbReference type="Gene3D" id="2.40.50.580">
    <property type="match status" value="1"/>
</dbReference>
<dbReference type="PANTHER" id="PTHR30545:SF2">
    <property type="entry name" value="SUGAR FERMENTATION STIMULATION PROTEIN A"/>
    <property type="match status" value="1"/>
</dbReference>
<evidence type="ECO:0000259" key="2">
    <source>
        <dbReference type="Pfam" id="PF03749"/>
    </source>
</evidence>
<dbReference type="Proteomes" id="UP001256711">
    <property type="component" value="Unassembled WGS sequence"/>
</dbReference>
<comment type="caution">
    <text evidence="4">The sequence shown here is derived from an EMBL/GenBank/DDBJ whole genome shotgun (WGS) entry which is preliminary data.</text>
</comment>
<evidence type="ECO:0000313" key="5">
    <source>
        <dbReference type="Proteomes" id="UP001256711"/>
    </source>
</evidence>
<reference evidence="4" key="1">
    <citation type="submission" date="2023-03" db="EMBL/GenBank/DDBJ databases">
        <authorList>
            <person name="Shen W."/>
            <person name="Cai J."/>
        </authorList>
    </citation>
    <scope>NUCLEOTIDE SEQUENCE</scope>
    <source>
        <strain evidence="4">B226-2</strain>
    </source>
</reference>
<proteinExistence type="inferred from homology"/>
<comment type="similarity">
    <text evidence="1">Belongs to the SfsA family.</text>
</comment>
<evidence type="ECO:0000259" key="3">
    <source>
        <dbReference type="Pfam" id="PF17746"/>
    </source>
</evidence>
<dbReference type="Pfam" id="PF03749">
    <property type="entry name" value="SfsA"/>
    <property type="match status" value="1"/>
</dbReference>
<dbReference type="InterPro" id="IPR041465">
    <property type="entry name" value="SfsA_N"/>
</dbReference>
<dbReference type="Gene3D" id="3.40.1350.60">
    <property type="match status" value="1"/>
</dbReference>
<sequence length="242" mass="27239">MKYPNCVLARFVNRDNRFVARARLADGKEVVVHVKNTGRGKEVLLPDAWVSLNYCPSPKRKTDYDLVAVKKGNQWINLDSQLPNHLAYEGLKSGKIVLPGIKGKLTLLKPEVKYETSRFDLYYETDQEEKGFVEVKGLTLENLGIGAFPDAPTLRGQKHVLELTDSQKAGFKSYVLFIVQFEHLQLATIHSEMQPSLRDALDAAQKSGVQVLAYNCQVTPECVTVKEAIPFDLDYPFVDPNQ</sequence>
<evidence type="ECO:0000256" key="1">
    <source>
        <dbReference type="HAMAP-Rule" id="MF_00095"/>
    </source>
</evidence>
<dbReference type="InterPro" id="IPR040452">
    <property type="entry name" value="SfsA_C"/>
</dbReference>
<dbReference type="Pfam" id="PF17746">
    <property type="entry name" value="SfsA_N"/>
    <property type="match status" value="1"/>
</dbReference>
<protein>
    <recommendedName>
        <fullName evidence="1">Sugar fermentation stimulation protein homolog</fullName>
    </recommendedName>
</protein>
<feature type="domain" description="Sugar fermentation stimulation protein C-terminal" evidence="2">
    <location>
        <begin position="81"/>
        <end position="221"/>
    </location>
</feature>
<gene>
    <name evidence="1 4" type="primary">sfsA</name>
    <name evidence="4" type="ORF">P7H43_02475</name>
</gene>
<organism evidence="4 5">
    <name type="scientific">Enterococcus asini</name>
    <dbReference type="NCBI Taxonomy" id="57732"/>
    <lineage>
        <taxon>Bacteria</taxon>
        <taxon>Bacillati</taxon>
        <taxon>Bacillota</taxon>
        <taxon>Bacilli</taxon>
        <taxon>Lactobacillales</taxon>
        <taxon>Enterococcaceae</taxon>
        <taxon>Enterococcus</taxon>
    </lineage>
</organism>
<dbReference type="PANTHER" id="PTHR30545">
    <property type="entry name" value="SUGAR FERMENTATION STIMULATION PROTEIN A"/>
    <property type="match status" value="1"/>
</dbReference>
<dbReference type="InterPro" id="IPR005224">
    <property type="entry name" value="SfsA"/>
</dbReference>
<feature type="domain" description="SfsA N-terminal OB" evidence="3">
    <location>
        <begin position="12"/>
        <end position="77"/>
    </location>
</feature>
<dbReference type="HAMAP" id="MF_00095">
    <property type="entry name" value="SfsA"/>
    <property type="match status" value="1"/>
</dbReference>
<dbReference type="CDD" id="cd22359">
    <property type="entry name" value="SfsA-like_bacterial"/>
    <property type="match status" value="1"/>
</dbReference>
<dbReference type="AlphaFoldDB" id="A0AAW8TXG1"/>
<dbReference type="EMBL" id="JARQBJ010000001">
    <property type="protein sequence ID" value="MDT2809361.1"/>
    <property type="molecule type" value="Genomic_DNA"/>
</dbReference>
<accession>A0AAW8TXG1</accession>
<dbReference type="RefSeq" id="WP_278529438.1">
    <property type="nucleotide sequence ID" value="NZ_CAJJLU010000001.1"/>
</dbReference>
<dbReference type="GO" id="GO:0003677">
    <property type="term" value="F:DNA binding"/>
    <property type="evidence" value="ECO:0007669"/>
    <property type="project" value="InterPro"/>
</dbReference>